<keyword evidence="3" id="KW-1185">Reference proteome</keyword>
<evidence type="ECO:0000313" key="2">
    <source>
        <dbReference type="EMBL" id="KAG7166509.1"/>
    </source>
</evidence>
<dbReference type="AlphaFoldDB" id="A0A8J5K7Z6"/>
<name>A0A8J5K7Z6_HOMAM</name>
<dbReference type="Proteomes" id="UP000747542">
    <property type="component" value="Unassembled WGS sequence"/>
</dbReference>
<evidence type="ECO:0000313" key="3">
    <source>
        <dbReference type="Proteomes" id="UP000747542"/>
    </source>
</evidence>
<proteinExistence type="predicted"/>
<gene>
    <name evidence="2" type="ORF">Hamer_G005621</name>
</gene>
<keyword evidence="1" id="KW-1133">Transmembrane helix</keyword>
<keyword evidence="1" id="KW-0472">Membrane</keyword>
<sequence length="134" mass="15130">MLVLVSVRRENDSSVLMNDLLTPETVQNSTSDDKTNALLQHRLHTVEELSADTKYELCVSSEEQQQELQAAYVVKSECYLVRTMPVVDNITGVYTALVMVVAFLIGVGLVGYLFNMIHNKYFSMHGKYVNNHNT</sequence>
<evidence type="ECO:0000256" key="1">
    <source>
        <dbReference type="SAM" id="Phobius"/>
    </source>
</evidence>
<reference evidence="2" key="1">
    <citation type="journal article" date="2021" name="Sci. Adv.">
        <title>The American lobster genome reveals insights on longevity, neural, and immune adaptations.</title>
        <authorList>
            <person name="Polinski J.M."/>
            <person name="Zimin A.V."/>
            <person name="Clark K.F."/>
            <person name="Kohn A.B."/>
            <person name="Sadowski N."/>
            <person name="Timp W."/>
            <person name="Ptitsyn A."/>
            <person name="Khanna P."/>
            <person name="Romanova D.Y."/>
            <person name="Williams P."/>
            <person name="Greenwood S.J."/>
            <person name="Moroz L.L."/>
            <person name="Walt D.R."/>
            <person name="Bodnar A.G."/>
        </authorList>
    </citation>
    <scope>NUCLEOTIDE SEQUENCE</scope>
    <source>
        <strain evidence="2">GMGI-L3</strain>
    </source>
</reference>
<accession>A0A8J5K7Z6</accession>
<feature type="transmembrane region" description="Helical" evidence="1">
    <location>
        <begin position="93"/>
        <end position="114"/>
    </location>
</feature>
<dbReference type="EMBL" id="JAHLQT010022531">
    <property type="protein sequence ID" value="KAG7166509.1"/>
    <property type="molecule type" value="Genomic_DNA"/>
</dbReference>
<comment type="caution">
    <text evidence="2">The sequence shown here is derived from an EMBL/GenBank/DDBJ whole genome shotgun (WGS) entry which is preliminary data.</text>
</comment>
<protein>
    <submittedName>
        <fullName evidence="2">Uncharacterized protein</fullName>
    </submittedName>
</protein>
<organism evidence="2 3">
    <name type="scientific">Homarus americanus</name>
    <name type="common">American lobster</name>
    <dbReference type="NCBI Taxonomy" id="6706"/>
    <lineage>
        <taxon>Eukaryota</taxon>
        <taxon>Metazoa</taxon>
        <taxon>Ecdysozoa</taxon>
        <taxon>Arthropoda</taxon>
        <taxon>Crustacea</taxon>
        <taxon>Multicrustacea</taxon>
        <taxon>Malacostraca</taxon>
        <taxon>Eumalacostraca</taxon>
        <taxon>Eucarida</taxon>
        <taxon>Decapoda</taxon>
        <taxon>Pleocyemata</taxon>
        <taxon>Astacidea</taxon>
        <taxon>Nephropoidea</taxon>
        <taxon>Nephropidae</taxon>
        <taxon>Homarus</taxon>
    </lineage>
</organism>
<keyword evidence="1" id="KW-0812">Transmembrane</keyword>